<comment type="caution">
    <text evidence="1">The sequence shown here is derived from an EMBL/GenBank/DDBJ whole genome shotgun (WGS) entry which is preliminary data.</text>
</comment>
<sequence length="59" mass="6937">MTRIANSYREFEFRERFTHCGTPKCSHPFDLGQLLDWTHRKSVPYMQASSSSPLEVNMD</sequence>
<keyword evidence="2" id="KW-1185">Reference proteome</keyword>
<name>A0A1E1KCL9_9HELO</name>
<gene>
    <name evidence="1" type="ORF">RCO7_14389</name>
</gene>
<evidence type="ECO:0000313" key="2">
    <source>
        <dbReference type="Proteomes" id="UP000178129"/>
    </source>
</evidence>
<dbReference type="InParanoid" id="A0A1E1KCL9"/>
<accession>A0A1E1KCL9</accession>
<dbReference type="Proteomes" id="UP000178129">
    <property type="component" value="Unassembled WGS sequence"/>
</dbReference>
<reference evidence="2" key="1">
    <citation type="submission" date="2016-03" db="EMBL/GenBank/DDBJ databases">
        <authorList>
            <person name="Ploux O."/>
        </authorList>
    </citation>
    <scope>NUCLEOTIDE SEQUENCE [LARGE SCALE GENOMIC DNA]</scope>
    <source>
        <strain evidence="2">UK7</strain>
    </source>
</reference>
<organism evidence="1 2">
    <name type="scientific">Rhynchosporium graminicola</name>
    <dbReference type="NCBI Taxonomy" id="2792576"/>
    <lineage>
        <taxon>Eukaryota</taxon>
        <taxon>Fungi</taxon>
        <taxon>Dikarya</taxon>
        <taxon>Ascomycota</taxon>
        <taxon>Pezizomycotina</taxon>
        <taxon>Leotiomycetes</taxon>
        <taxon>Helotiales</taxon>
        <taxon>Ploettnerulaceae</taxon>
        <taxon>Rhynchosporium</taxon>
    </lineage>
</organism>
<dbReference type="AlphaFoldDB" id="A0A1E1KCL9"/>
<proteinExistence type="predicted"/>
<protein>
    <submittedName>
        <fullName evidence="1">Uncharacterized protein</fullName>
    </submittedName>
</protein>
<dbReference type="EMBL" id="FJUW01000011">
    <property type="protein sequence ID" value="CZS95772.1"/>
    <property type="molecule type" value="Genomic_DNA"/>
</dbReference>
<evidence type="ECO:0000313" key="1">
    <source>
        <dbReference type="EMBL" id="CZS95772.1"/>
    </source>
</evidence>